<feature type="compositionally biased region" description="Basic residues" evidence="1">
    <location>
        <begin position="19"/>
        <end position="31"/>
    </location>
</feature>
<gene>
    <name evidence="2" type="ORF">F511_31782</name>
</gene>
<accession>A0A2Z7BT05</accession>
<feature type="region of interest" description="Disordered" evidence="1">
    <location>
        <begin position="1"/>
        <end position="31"/>
    </location>
</feature>
<feature type="compositionally biased region" description="Basic and acidic residues" evidence="1">
    <location>
        <begin position="1"/>
        <end position="18"/>
    </location>
</feature>
<organism evidence="2 3">
    <name type="scientific">Dorcoceras hygrometricum</name>
    <dbReference type="NCBI Taxonomy" id="472368"/>
    <lineage>
        <taxon>Eukaryota</taxon>
        <taxon>Viridiplantae</taxon>
        <taxon>Streptophyta</taxon>
        <taxon>Embryophyta</taxon>
        <taxon>Tracheophyta</taxon>
        <taxon>Spermatophyta</taxon>
        <taxon>Magnoliopsida</taxon>
        <taxon>eudicotyledons</taxon>
        <taxon>Gunneridae</taxon>
        <taxon>Pentapetalae</taxon>
        <taxon>asterids</taxon>
        <taxon>lamiids</taxon>
        <taxon>Lamiales</taxon>
        <taxon>Gesneriaceae</taxon>
        <taxon>Didymocarpoideae</taxon>
        <taxon>Trichosporeae</taxon>
        <taxon>Loxocarpinae</taxon>
        <taxon>Dorcoceras</taxon>
    </lineage>
</organism>
<sequence length="297" mass="32917">MESPRRGDRNKSDHEAGGGRRRHTAAQGVGRRRIQLAVGPQLLRLRNHNFGLAHRIMVKRLATSPHDFLGITDSACKNQLVVVSVQYGPFNTYIPIRSTTIGKSRVARDPIAMHTSWRSNSDIASVTSFAYVEPSVDRYAYVEQLYLLLVVSRKEKLEKMDSAVEVFSNDDGAVTRIYDVRNISRQLSGISDDDVSSDVITISRWIKRSAKEKLLTDEKNKGEVELLSAVSYSTSSHYGSLRQSGPRPDPRLLRQAALEELTRSARTDSPHRTGRKQFSGDNRRRRVGGGGGGGGGG</sequence>
<reference evidence="2 3" key="1">
    <citation type="journal article" date="2015" name="Proc. Natl. Acad. Sci. U.S.A.">
        <title>The resurrection genome of Boea hygrometrica: A blueprint for survival of dehydration.</title>
        <authorList>
            <person name="Xiao L."/>
            <person name="Yang G."/>
            <person name="Zhang L."/>
            <person name="Yang X."/>
            <person name="Zhao S."/>
            <person name="Ji Z."/>
            <person name="Zhou Q."/>
            <person name="Hu M."/>
            <person name="Wang Y."/>
            <person name="Chen M."/>
            <person name="Xu Y."/>
            <person name="Jin H."/>
            <person name="Xiao X."/>
            <person name="Hu G."/>
            <person name="Bao F."/>
            <person name="Hu Y."/>
            <person name="Wan P."/>
            <person name="Li L."/>
            <person name="Deng X."/>
            <person name="Kuang T."/>
            <person name="Xiang C."/>
            <person name="Zhu J.K."/>
            <person name="Oliver M.J."/>
            <person name="He Y."/>
        </authorList>
    </citation>
    <scope>NUCLEOTIDE SEQUENCE [LARGE SCALE GENOMIC DNA]</scope>
    <source>
        <strain evidence="3">cv. XS01</strain>
    </source>
</reference>
<dbReference type="EMBL" id="KV004618">
    <property type="protein sequence ID" value="KZV35360.1"/>
    <property type="molecule type" value="Genomic_DNA"/>
</dbReference>
<protein>
    <submittedName>
        <fullName evidence="2">Uncharacterized protein</fullName>
    </submittedName>
</protein>
<evidence type="ECO:0000313" key="2">
    <source>
        <dbReference type="EMBL" id="KZV35360.1"/>
    </source>
</evidence>
<feature type="compositionally biased region" description="Gly residues" evidence="1">
    <location>
        <begin position="288"/>
        <end position="297"/>
    </location>
</feature>
<feature type="region of interest" description="Disordered" evidence="1">
    <location>
        <begin position="262"/>
        <end position="297"/>
    </location>
</feature>
<keyword evidence="3" id="KW-1185">Reference proteome</keyword>
<feature type="compositionally biased region" description="Basic and acidic residues" evidence="1">
    <location>
        <begin position="262"/>
        <end position="271"/>
    </location>
</feature>
<proteinExistence type="predicted"/>
<dbReference type="AlphaFoldDB" id="A0A2Z7BT05"/>
<evidence type="ECO:0000256" key="1">
    <source>
        <dbReference type="SAM" id="MobiDB-lite"/>
    </source>
</evidence>
<dbReference type="Proteomes" id="UP000250235">
    <property type="component" value="Unassembled WGS sequence"/>
</dbReference>
<name>A0A2Z7BT05_9LAMI</name>
<evidence type="ECO:0000313" key="3">
    <source>
        <dbReference type="Proteomes" id="UP000250235"/>
    </source>
</evidence>